<dbReference type="RefSeq" id="WP_130291532.1">
    <property type="nucleotide sequence ID" value="NZ_SHKL01000001.1"/>
</dbReference>
<keyword evidence="1" id="KW-0472">Membrane</keyword>
<proteinExistence type="predicted"/>
<evidence type="ECO:0008006" key="4">
    <source>
        <dbReference type="Google" id="ProtNLM"/>
    </source>
</evidence>
<dbReference type="Proteomes" id="UP000291591">
    <property type="component" value="Unassembled WGS sequence"/>
</dbReference>
<evidence type="ECO:0000313" key="3">
    <source>
        <dbReference type="Proteomes" id="UP000291591"/>
    </source>
</evidence>
<dbReference type="OrthoDB" id="7502542at2"/>
<feature type="transmembrane region" description="Helical" evidence="1">
    <location>
        <begin position="6"/>
        <end position="26"/>
    </location>
</feature>
<reference evidence="2 3" key="1">
    <citation type="submission" date="2019-02" db="EMBL/GenBank/DDBJ databases">
        <title>Sequencing the genomes of 1000 actinobacteria strains.</title>
        <authorList>
            <person name="Klenk H.-P."/>
        </authorList>
    </citation>
    <scope>NUCLEOTIDE SEQUENCE [LARGE SCALE GENOMIC DNA]</scope>
    <source>
        <strain evidence="2 3">DSM 45779</strain>
    </source>
</reference>
<sequence>MSTNVLIWVVVAAVVLVAIGIGLIIAGRVRGRRRSAALRRHFGPEYDHVIEQSGGRSEGESVLQRRLNHRREINVRDLDADERERFSSAWDQAQNSFVETPRSGLRDADLLVMQVMRDRGYPVEHFTEREEMVSVDHPDLVGHYRAAHRTAVADTQDHADTEQLRKAMVDYRYLFDELIGAGHPERTQRGMQAP</sequence>
<keyword evidence="3" id="KW-1185">Reference proteome</keyword>
<dbReference type="AlphaFoldDB" id="A0A4Q7UZF0"/>
<name>A0A4Q7UZF0_PSEST</name>
<keyword evidence="1" id="KW-0812">Transmembrane</keyword>
<comment type="caution">
    <text evidence="2">The sequence shown here is derived from an EMBL/GenBank/DDBJ whole genome shotgun (WGS) entry which is preliminary data.</text>
</comment>
<evidence type="ECO:0000256" key="1">
    <source>
        <dbReference type="SAM" id="Phobius"/>
    </source>
</evidence>
<accession>A0A4Q7UZF0</accession>
<keyword evidence="1" id="KW-1133">Transmembrane helix</keyword>
<evidence type="ECO:0000313" key="2">
    <source>
        <dbReference type="EMBL" id="RZT87366.1"/>
    </source>
</evidence>
<protein>
    <recommendedName>
        <fullName evidence="4">Secreted protein</fullName>
    </recommendedName>
</protein>
<dbReference type="EMBL" id="SHKL01000001">
    <property type="protein sequence ID" value="RZT87366.1"/>
    <property type="molecule type" value="Genomic_DNA"/>
</dbReference>
<organism evidence="2 3">
    <name type="scientific">Pseudonocardia sediminis</name>
    <dbReference type="NCBI Taxonomy" id="1397368"/>
    <lineage>
        <taxon>Bacteria</taxon>
        <taxon>Bacillati</taxon>
        <taxon>Actinomycetota</taxon>
        <taxon>Actinomycetes</taxon>
        <taxon>Pseudonocardiales</taxon>
        <taxon>Pseudonocardiaceae</taxon>
        <taxon>Pseudonocardia</taxon>
    </lineage>
</organism>
<gene>
    <name evidence="2" type="ORF">EV383_4286</name>
</gene>